<dbReference type="EMBL" id="LS483470">
    <property type="protein sequence ID" value="SQI40222.1"/>
    <property type="molecule type" value="Genomic_DNA"/>
</dbReference>
<proteinExistence type="inferred from homology"/>
<dbReference type="Proteomes" id="UP000249005">
    <property type="component" value="Chromosome 1"/>
</dbReference>
<evidence type="ECO:0000256" key="1">
    <source>
        <dbReference type="ARBA" id="ARBA00004651"/>
    </source>
</evidence>
<comment type="similarity">
    <text evidence="2">Belongs to the drug/metabolite transporter (DMT) superfamily. 10 TMS drug/metabolite exporter (DME) (TC 2.A.7.3) family.</text>
</comment>
<keyword evidence="11" id="KW-1185">Reference proteome</keyword>
<keyword evidence="4 8" id="KW-0812">Transmembrane</keyword>
<feature type="transmembrane region" description="Helical" evidence="8">
    <location>
        <begin position="280"/>
        <end position="298"/>
    </location>
</feature>
<keyword evidence="6 8" id="KW-0472">Membrane</keyword>
<feature type="transmembrane region" description="Helical" evidence="8">
    <location>
        <begin position="180"/>
        <end position="204"/>
    </location>
</feature>
<dbReference type="RefSeq" id="WP_111740144.1">
    <property type="nucleotide sequence ID" value="NZ_LR698987.1"/>
</dbReference>
<keyword evidence="5 8" id="KW-1133">Transmembrane helix</keyword>
<feature type="transmembrane region" description="Helical" evidence="8">
    <location>
        <begin position="119"/>
        <end position="136"/>
    </location>
</feature>
<name>A0A2X4V046_9GAMM</name>
<feature type="domain" description="EamA" evidence="9">
    <location>
        <begin position="4"/>
        <end position="135"/>
    </location>
</feature>
<evidence type="ECO:0000256" key="8">
    <source>
        <dbReference type="SAM" id="Phobius"/>
    </source>
</evidence>
<feature type="transmembrane region" description="Helical" evidence="8">
    <location>
        <begin position="224"/>
        <end position="243"/>
    </location>
</feature>
<evidence type="ECO:0000256" key="5">
    <source>
        <dbReference type="ARBA" id="ARBA00022989"/>
    </source>
</evidence>
<comment type="subcellular location">
    <subcellularLocation>
        <location evidence="1">Cell membrane</location>
        <topology evidence="1">Multi-pass membrane protein</topology>
    </subcellularLocation>
</comment>
<organism evidence="10 11">
    <name type="scientific">Leminorella richardii</name>
    <dbReference type="NCBI Taxonomy" id="158841"/>
    <lineage>
        <taxon>Bacteria</taxon>
        <taxon>Pseudomonadati</taxon>
        <taxon>Pseudomonadota</taxon>
        <taxon>Gammaproteobacteria</taxon>
        <taxon>Enterobacterales</taxon>
        <taxon>Budviciaceae</taxon>
        <taxon>Leminorella</taxon>
    </lineage>
</organism>
<evidence type="ECO:0000256" key="3">
    <source>
        <dbReference type="ARBA" id="ARBA00022475"/>
    </source>
</evidence>
<gene>
    <name evidence="10" type="primary">yicL</name>
    <name evidence="10" type="ORF">NCTC12151_01592</name>
</gene>
<dbReference type="KEGG" id="lri:NCTC12151_01592"/>
<dbReference type="PANTHER" id="PTHR32322">
    <property type="entry name" value="INNER MEMBRANE TRANSPORTER"/>
    <property type="match status" value="1"/>
</dbReference>
<dbReference type="AlphaFoldDB" id="A0A2X4V046"/>
<dbReference type="GO" id="GO:0005886">
    <property type="term" value="C:plasma membrane"/>
    <property type="evidence" value="ECO:0007669"/>
    <property type="project" value="UniProtKB-SubCell"/>
</dbReference>
<dbReference type="PANTHER" id="PTHR32322:SF18">
    <property type="entry name" value="S-ADENOSYLMETHIONINE_S-ADENOSYLHOMOCYSTEINE TRANSPORTER"/>
    <property type="match status" value="1"/>
</dbReference>
<dbReference type="InterPro" id="IPR000620">
    <property type="entry name" value="EamA_dom"/>
</dbReference>
<accession>A0A2X4V046</accession>
<evidence type="ECO:0000313" key="11">
    <source>
        <dbReference type="Proteomes" id="UP000249005"/>
    </source>
</evidence>
<feature type="transmembrane region" description="Helical" evidence="8">
    <location>
        <begin position="156"/>
        <end position="173"/>
    </location>
</feature>
<feature type="transmembrane region" description="Helical" evidence="8">
    <location>
        <begin position="255"/>
        <end position="274"/>
    </location>
</feature>
<evidence type="ECO:0000259" key="9">
    <source>
        <dbReference type="Pfam" id="PF00892"/>
    </source>
</evidence>
<dbReference type="InterPro" id="IPR050638">
    <property type="entry name" value="AA-Vitamin_Transporters"/>
</dbReference>
<sequence>MNSLLLFFAAVFWGGNYVVGGVLVKSVNPMLLSELRWLFTALLLLVIYRSAFRQNLSLLWGSRRSVTALAILGQVLFPLTLYIGLQYTSSLNAAVYMSATPCVVLTINRLVFRDRITSSNVVGVLISTLGVIYLLFKGNLLDLERVSASVNRGDLWAIGSALSWALYCSFLRVKDGRISGYAFVTASSIIGALIMLPICALFYLFASDSTLGQDLTSLFSRVDVTAGLIYLVLFPSWLSYLFWNRGIMALGATKGEIFTHVIPLSGGLMSILFLNVEVGMYHLVSALCILGGIYLCSIKKARVEK</sequence>
<evidence type="ECO:0000256" key="7">
    <source>
        <dbReference type="ARBA" id="ARBA00040595"/>
    </source>
</evidence>
<evidence type="ECO:0000256" key="4">
    <source>
        <dbReference type="ARBA" id="ARBA00022692"/>
    </source>
</evidence>
<evidence type="ECO:0000256" key="6">
    <source>
        <dbReference type="ARBA" id="ARBA00023136"/>
    </source>
</evidence>
<protein>
    <recommendedName>
        <fullName evidence="7">Threonine/homoserine exporter RhtA</fullName>
    </recommendedName>
</protein>
<evidence type="ECO:0000256" key="2">
    <source>
        <dbReference type="ARBA" id="ARBA00009853"/>
    </source>
</evidence>
<dbReference type="InterPro" id="IPR037185">
    <property type="entry name" value="EmrE-like"/>
</dbReference>
<evidence type="ECO:0000313" key="10">
    <source>
        <dbReference type="EMBL" id="SQI40222.1"/>
    </source>
</evidence>
<feature type="domain" description="EamA" evidence="9">
    <location>
        <begin position="152"/>
        <end position="297"/>
    </location>
</feature>
<reference evidence="10 11" key="1">
    <citation type="submission" date="2018-06" db="EMBL/GenBank/DDBJ databases">
        <authorList>
            <consortium name="Pathogen Informatics"/>
            <person name="Doyle S."/>
        </authorList>
    </citation>
    <scope>NUCLEOTIDE SEQUENCE [LARGE SCALE GENOMIC DNA]</scope>
    <source>
        <strain evidence="10 11">NCTC12151</strain>
    </source>
</reference>
<dbReference type="Pfam" id="PF00892">
    <property type="entry name" value="EamA"/>
    <property type="match status" value="2"/>
</dbReference>
<keyword evidence="3" id="KW-1003">Cell membrane</keyword>
<dbReference type="OrthoDB" id="4167046at2"/>
<feature type="transmembrane region" description="Helical" evidence="8">
    <location>
        <begin position="30"/>
        <end position="48"/>
    </location>
</feature>
<feature type="transmembrane region" description="Helical" evidence="8">
    <location>
        <begin position="68"/>
        <end position="87"/>
    </location>
</feature>
<dbReference type="SUPFAM" id="SSF103481">
    <property type="entry name" value="Multidrug resistance efflux transporter EmrE"/>
    <property type="match status" value="2"/>
</dbReference>
<feature type="transmembrane region" description="Helical" evidence="8">
    <location>
        <begin position="93"/>
        <end position="112"/>
    </location>
</feature>